<gene>
    <name evidence="2" type="ORF">Bca52824_015958</name>
</gene>
<accession>A0A8X7W5J0</accession>
<reference evidence="2 3" key="1">
    <citation type="submission" date="2020-02" db="EMBL/GenBank/DDBJ databases">
        <authorList>
            <person name="Ma Q."/>
            <person name="Huang Y."/>
            <person name="Song X."/>
            <person name="Pei D."/>
        </authorList>
    </citation>
    <scope>NUCLEOTIDE SEQUENCE [LARGE SCALE GENOMIC DNA]</scope>
    <source>
        <strain evidence="2">Sxm20200214</strain>
        <tissue evidence="2">Leaf</tissue>
    </source>
</reference>
<protein>
    <submittedName>
        <fullName evidence="2">Uncharacterized protein</fullName>
    </submittedName>
</protein>
<comment type="caution">
    <text evidence="2">The sequence shown here is derived from an EMBL/GenBank/DDBJ whole genome shotgun (WGS) entry which is preliminary data.</text>
</comment>
<evidence type="ECO:0000313" key="3">
    <source>
        <dbReference type="Proteomes" id="UP000886595"/>
    </source>
</evidence>
<feature type="region of interest" description="Disordered" evidence="1">
    <location>
        <begin position="1"/>
        <end position="44"/>
    </location>
</feature>
<name>A0A8X7W5J0_BRACI</name>
<dbReference type="AlphaFoldDB" id="A0A8X7W5J0"/>
<keyword evidence="3" id="KW-1185">Reference proteome</keyword>
<dbReference type="EMBL" id="JAAMPC010000003">
    <property type="protein sequence ID" value="KAG2322745.1"/>
    <property type="molecule type" value="Genomic_DNA"/>
</dbReference>
<sequence length="78" mass="8743">MNNQPQKQNGKAHVQEQQQKQHGKLSAIFYPPKQETSRLGGGSTGYHSLKSNMFSGESSNTGLLEEIVKERMKVKKNI</sequence>
<organism evidence="2 3">
    <name type="scientific">Brassica carinata</name>
    <name type="common">Ethiopian mustard</name>
    <name type="synonym">Abyssinian cabbage</name>
    <dbReference type="NCBI Taxonomy" id="52824"/>
    <lineage>
        <taxon>Eukaryota</taxon>
        <taxon>Viridiplantae</taxon>
        <taxon>Streptophyta</taxon>
        <taxon>Embryophyta</taxon>
        <taxon>Tracheophyta</taxon>
        <taxon>Spermatophyta</taxon>
        <taxon>Magnoliopsida</taxon>
        <taxon>eudicotyledons</taxon>
        <taxon>Gunneridae</taxon>
        <taxon>Pentapetalae</taxon>
        <taxon>rosids</taxon>
        <taxon>malvids</taxon>
        <taxon>Brassicales</taxon>
        <taxon>Brassicaceae</taxon>
        <taxon>Brassiceae</taxon>
        <taxon>Brassica</taxon>
    </lineage>
</organism>
<evidence type="ECO:0000313" key="2">
    <source>
        <dbReference type="EMBL" id="KAG2322745.1"/>
    </source>
</evidence>
<feature type="compositionally biased region" description="Polar residues" evidence="1">
    <location>
        <begin position="1"/>
        <end position="20"/>
    </location>
</feature>
<proteinExistence type="predicted"/>
<evidence type="ECO:0000256" key="1">
    <source>
        <dbReference type="SAM" id="MobiDB-lite"/>
    </source>
</evidence>
<dbReference type="Proteomes" id="UP000886595">
    <property type="component" value="Unassembled WGS sequence"/>
</dbReference>